<dbReference type="EMBL" id="LAZR01000751">
    <property type="protein sequence ID" value="KKN58689.1"/>
    <property type="molecule type" value="Genomic_DNA"/>
</dbReference>
<comment type="caution">
    <text evidence="1">The sequence shown here is derived from an EMBL/GenBank/DDBJ whole genome shotgun (WGS) entry which is preliminary data.</text>
</comment>
<dbReference type="AlphaFoldDB" id="A0A0F9RV42"/>
<sequence>MAGSYSHCCDVDGSFYHELIENLGDSYEACEHMHFMINWLANGDKFKIIQAEKAFYSGEYHEGPDNRIPVSQLVFDKMCDIVQSSDIRLDEAFKVEKEIA</sequence>
<name>A0A0F9RV42_9ZZZZ</name>
<proteinExistence type="predicted"/>
<accession>A0A0F9RV42</accession>
<evidence type="ECO:0000313" key="1">
    <source>
        <dbReference type="EMBL" id="KKN58689.1"/>
    </source>
</evidence>
<protein>
    <submittedName>
        <fullName evidence="1">Uncharacterized protein</fullName>
    </submittedName>
</protein>
<reference evidence="1" key="1">
    <citation type="journal article" date="2015" name="Nature">
        <title>Complex archaea that bridge the gap between prokaryotes and eukaryotes.</title>
        <authorList>
            <person name="Spang A."/>
            <person name="Saw J.H."/>
            <person name="Jorgensen S.L."/>
            <person name="Zaremba-Niedzwiedzka K."/>
            <person name="Martijn J."/>
            <person name="Lind A.E."/>
            <person name="van Eijk R."/>
            <person name="Schleper C."/>
            <person name="Guy L."/>
            <person name="Ettema T.J."/>
        </authorList>
    </citation>
    <scope>NUCLEOTIDE SEQUENCE</scope>
</reference>
<gene>
    <name evidence="1" type="ORF">LCGC14_0549810</name>
</gene>
<organism evidence="1">
    <name type="scientific">marine sediment metagenome</name>
    <dbReference type="NCBI Taxonomy" id="412755"/>
    <lineage>
        <taxon>unclassified sequences</taxon>
        <taxon>metagenomes</taxon>
        <taxon>ecological metagenomes</taxon>
    </lineage>
</organism>